<dbReference type="EMBL" id="CP097218">
    <property type="protein sequence ID" value="UQN28978.1"/>
    <property type="molecule type" value="Genomic_DNA"/>
</dbReference>
<reference evidence="4" key="1">
    <citation type="submission" date="2022-05" db="EMBL/GenBank/DDBJ databases">
        <title>Genomic analysis of Brachybacterium sp. CBA3104.</title>
        <authorList>
            <person name="Roh S.W."/>
            <person name="Kim Y.B."/>
            <person name="Kim Y."/>
        </authorList>
    </citation>
    <scope>NUCLEOTIDE SEQUENCE</scope>
    <source>
        <strain evidence="4">CBA3104</strain>
    </source>
</reference>
<name>A0ABY4N357_9MICO</name>
<dbReference type="Gene3D" id="3.30.360.10">
    <property type="entry name" value="Dihydrodipicolinate Reductase, domain 2"/>
    <property type="match status" value="1"/>
</dbReference>
<sequence>MFSVGIIGTGAISDAHINAYLELAEEFPDLRIVALADLDLAGPTAKREAFGLEDARVYDDVAAMLEAEDLDLVSVTTPPSAHAPLAIQVLEAGVNAVVEKPMATSLEECDAMLAAQRASGKILSTIAQNRFRDEMARLKAVLDSGKIGPLSHARIASEWWRGHSYYDLWWRGTWASEGGGPTLNHAIHHIDIAVWLLGRPLAVSAMMTNAQHDNAEVEDLSIAILQYERSLAELTSSVVHHGQKQEISLQGARARVSQPWEPAAEVARPNGFPEQGGDVETVAELEEFAASLPPLPRTGHPAQLADVVAAVREGRDPLVTGQDGRNAVELVTAVYESAIERRVVDLPISPEDPYYRSGTLVERAPHFHEKTGSVATQDGYMPVGLPDAAQA</sequence>
<feature type="domain" description="Gfo/Idh/MocA-like oxidoreductase C-terminal" evidence="3">
    <location>
        <begin position="139"/>
        <end position="346"/>
    </location>
</feature>
<evidence type="ECO:0000259" key="3">
    <source>
        <dbReference type="Pfam" id="PF02894"/>
    </source>
</evidence>
<dbReference type="Gene3D" id="3.40.50.720">
    <property type="entry name" value="NAD(P)-binding Rossmann-like Domain"/>
    <property type="match status" value="1"/>
</dbReference>
<evidence type="ECO:0000313" key="4">
    <source>
        <dbReference type="EMBL" id="UQN28978.1"/>
    </source>
</evidence>
<gene>
    <name evidence="4" type="ORF">M4486_15285</name>
</gene>
<organism evidence="4 5">
    <name type="scientific">Brachybacterium kimchii</name>
    <dbReference type="NCBI Taxonomy" id="2942909"/>
    <lineage>
        <taxon>Bacteria</taxon>
        <taxon>Bacillati</taxon>
        <taxon>Actinomycetota</taxon>
        <taxon>Actinomycetes</taxon>
        <taxon>Micrococcales</taxon>
        <taxon>Dermabacteraceae</taxon>
        <taxon>Brachybacterium</taxon>
    </lineage>
</organism>
<dbReference type="InterPro" id="IPR004104">
    <property type="entry name" value="Gfo/Idh/MocA-like_OxRdtase_C"/>
</dbReference>
<dbReference type="SUPFAM" id="SSF55347">
    <property type="entry name" value="Glyceraldehyde-3-phosphate dehydrogenase-like, C-terminal domain"/>
    <property type="match status" value="1"/>
</dbReference>
<proteinExistence type="inferred from homology"/>
<feature type="domain" description="Gfo/Idh/MocA-like oxidoreductase N-terminal" evidence="2">
    <location>
        <begin position="2"/>
        <end position="124"/>
    </location>
</feature>
<dbReference type="PANTHER" id="PTHR43249">
    <property type="entry name" value="UDP-N-ACETYL-2-AMINO-2-DEOXY-D-GLUCURONATE OXIDASE"/>
    <property type="match status" value="1"/>
</dbReference>
<evidence type="ECO:0000313" key="5">
    <source>
        <dbReference type="Proteomes" id="UP001055868"/>
    </source>
</evidence>
<dbReference type="RefSeq" id="WP_249478142.1">
    <property type="nucleotide sequence ID" value="NZ_CP097218.1"/>
</dbReference>
<comment type="similarity">
    <text evidence="1">Belongs to the Gfo/Idh/MocA family.</text>
</comment>
<dbReference type="SUPFAM" id="SSF51735">
    <property type="entry name" value="NAD(P)-binding Rossmann-fold domains"/>
    <property type="match status" value="1"/>
</dbReference>
<dbReference type="Pfam" id="PF01408">
    <property type="entry name" value="GFO_IDH_MocA"/>
    <property type="match status" value="1"/>
</dbReference>
<keyword evidence="5" id="KW-1185">Reference proteome</keyword>
<protein>
    <submittedName>
        <fullName evidence="4">Gfo/Idh/MocA family oxidoreductase</fullName>
    </submittedName>
</protein>
<dbReference type="Proteomes" id="UP001055868">
    <property type="component" value="Chromosome"/>
</dbReference>
<dbReference type="InterPro" id="IPR052515">
    <property type="entry name" value="Gfo/Idh/MocA_Oxidoreductase"/>
</dbReference>
<evidence type="ECO:0000256" key="1">
    <source>
        <dbReference type="ARBA" id="ARBA00010928"/>
    </source>
</evidence>
<evidence type="ECO:0000259" key="2">
    <source>
        <dbReference type="Pfam" id="PF01408"/>
    </source>
</evidence>
<dbReference type="Pfam" id="PF02894">
    <property type="entry name" value="GFO_IDH_MocA_C"/>
    <property type="match status" value="1"/>
</dbReference>
<dbReference type="PANTHER" id="PTHR43249:SF1">
    <property type="entry name" value="D-GLUCOSIDE 3-DEHYDROGENASE"/>
    <property type="match status" value="1"/>
</dbReference>
<dbReference type="InterPro" id="IPR036291">
    <property type="entry name" value="NAD(P)-bd_dom_sf"/>
</dbReference>
<dbReference type="InterPro" id="IPR000683">
    <property type="entry name" value="Gfo/Idh/MocA-like_OxRdtase_N"/>
</dbReference>
<accession>A0ABY4N357</accession>